<evidence type="ECO:0000256" key="6">
    <source>
        <dbReference type="SAM" id="Phobius"/>
    </source>
</evidence>
<dbReference type="GO" id="GO:0016020">
    <property type="term" value="C:membrane"/>
    <property type="evidence" value="ECO:0000318"/>
    <property type="project" value="GO_Central"/>
</dbReference>
<evidence type="ECO:0000256" key="2">
    <source>
        <dbReference type="ARBA" id="ARBA00005982"/>
    </source>
</evidence>
<evidence type="ECO:0000256" key="5">
    <source>
        <dbReference type="ARBA" id="ARBA00023136"/>
    </source>
</evidence>
<dbReference type="InParanoid" id="D8RWS4"/>
<dbReference type="HOGENOM" id="CLU_009313_4_1_1"/>
<evidence type="ECO:0000313" key="7">
    <source>
        <dbReference type="EMBL" id="EFJ23303.1"/>
    </source>
</evidence>
<keyword evidence="3 6" id="KW-0812">Transmembrane</keyword>
<dbReference type="Gramene" id="EFJ23303">
    <property type="protein sequence ID" value="EFJ23303"/>
    <property type="gene ID" value="SELMODRAFT_415640"/>
</dbReference>
<feature type="transmembrane region" description="Helical" evidence="6">
    <location>
        <begin position="483"/>
        <end position="504"/>
    </location>
</feature>
<comment type="similarity">
    <text evidence="2">Belongs to the major facilitator superfamily. Proton-dependent oligopeptide transporter (POT/PTR) (TC 2.A.17) family.</text>
</comment>
<dbReference type="eggNOG" id="KOG1237">
    <property type="taxonomic scope" value="Eukaryota"/>
</dbReference>
<feature type="transmembrane region" description="Helical" evidence="6">
    <location>
        <begin position="446"/>
        <end position="463"/>
    </location>
</feature>
<dbReference type="GO" id="GO:0022857">
    <property type="term" value="F:transmembrane transporter activity"/>
    <property type="evidence" value="ECO:0000318"/>
    <property type="project" value="GO_Central"/>
</dbReference>
<dbReference type="Gene3D" id="1.20.1250.20">
    <property type="entry name" value="MFS general substrate transporter like domains"/>
    <property type="match status" value="1"/>
</dbReference>
<dbReference type="InterPro" id="IPR036259">
    <property type="entry name" value="MFS_trans_sf"/>
</dbReference>
<accession>D8RWS4</accession>
<reference evidence="7 8" key="1">
    <citation type="journal article" date="2011" name="Science">
        <title>The Selaginella genome identifies genetic changes associated with the evolution of vascular plants.</title>
        <authorList>
            <person name="Banks J.A."/>
            <person name="Nishiyama T."/>
            <person name="Hasebe M."/>
            <person name="Bowman J.L."/>
            <person name="Gribskov M."/>
            <person name="dePamphilis C."/>
            <person name="Albert V.A."/>
            <person name="Aono N."/>
            <person name="Aoyama T."/>
            <person name="Ambrose B.A."/>
            <person name="Ashton N.W."/>
            <person name="Axtell M.J."/>
            <person name="Barker E."/>
            <person name="Barker M.S."/>
            <person name="Bennetzen J.L."/>
            <person name="Bonawitz N.D."/>
            <person name="Chapple C."/>
            <person name="Cheng C."/>
            <person name="Correa L.G."/>
            <person name="Dacre M."/>
            <person name="DeBarry J."/>
            <person name="Dreyer I."/>
            <person name="Elias M."/>
            <person name="Engstrom E.M."/>
            <person name="Estelle M."/>
            <person name="Feng L."/>
            <person name="Finet C."/>
            <person name="Floyd S.K."/>
            <person name="Frommer W.B."/>
            <person name="Fujita T."/>
            <person name="Gramzow L."/>
            <person name="Gutensohn M."/>
            <person name="Harholt J."/>
            <person name="Hattori M."/>
            <person name="Heyl A."/>
            <person name="Hirai T."/>
            <person name="Hiwatashi Y."/>
            <person name="Ishikawa M."/>
            <person name="Iwata M."/>
            <person name="Karol K.G."/>
            <person name="Koehler B."/>
            <person name="Kolukisaoglu U."/>
            <person name="Kubo M."/>
            <person name="Kurata T."/>
            <person name="Lalonde S."/>
            <person name="Li K."/>
            <person name="Li Y."/>
            <person name="Litt A."/>
            <person name="Lyons E."/>
            <person name="Manning G."/>
            <person name="Maruyama T."/>
            <person name="Michael T.P."/>
            <person name="Mikami K."/>
            <person name="Miyazaki S."/>
            <person name="Morinaga S."/>
            <person name="Murata T."/>
            <person name="Mueller-Roeber B."/>
            <person name="Nelson D.R."/>
            <person name="Obara M."/>
            <person name="Oguri Y."/>
            <person name="Olmstead R.G."/>
            <person name="Onodera N."/>
            <person name="Petersen B.L."/>
            <person name="Pils B."/>
            <person name="Prigge M."/>
            <person name="Rensing S.A."/>
            <person name="Riano-Pachon D.M."/>
            <person name="Roberts A.W."/>
            <person name="Sato Y."/>
            <person name="Scheller H.V."/>
            <person name="Schulz B."/>
            <person name="Schulz C."/>
            <person name="Shakirov E.V."/>
            <person name="Shibagaki N."/>
            <person name="Shinohara N."/>
            <person name="Shippen D.E."/>
            <person name="Soerensen I."/>
            <person name="Sotooka R."/>
            <person name="Sugimoto N."/>
            <person name="Sugita M."/>
            <person name="Sumikawa N."/>
            <person name="Tanurdzic M."/>
            <person name="Theissen G."/>
            <person name="Ulvskov P."/>
            <person name="Wakazuki S."/>
            <person name="Weng J.K."/>
            <person name="Willats W.W."/>
            <person name="Wipf D."/>
            <person name="Wolf P.G."/>
            <person name="Yang L."/>
            <person name="Zimmer A.D."/>
            <person name="Zhu Q."/>
            <person name="Mitros T."/>
            <person name="Hellsten U."/>
            <person name="Loque D."/>
            <person name="Otillar R."/>
            <person name="Salamov A."/>
            <person name="Schmutz J."/>
            <person name="Shapiro H."/>
            <person name="Lindquist E."/>
            <person name="Lucas S."/>
            <person name="Rokhsar D."/>
            <person name="Grigoriev I.V."/>
        </authorList>
    </citation>
    <scope>NUCLEOTIDE SEQUENCE [LARGE SCALE GENOMIC DNA]</scope>
</reference>
<feature type="transmembrane region" description="Helical" evidence="6">
    <location>
        <begin position="170"/>
        <end position="191"/>
    </location>
</feature>
<feature type="transmembrane region" description="Helical" evidence="6">
    <location>
        <begin position="609"/>
        <end position="635"/>
    </location>
</feature>
<evidence type="ECO:0000313" key="8">
    <source>
        <dbReference type="Proteomes" id="UP000001514"/>
    </source>
</evidence>
<evidence type="ECO:0000256" key="3">
    <source>
        <dbReference type="ARBA" id="ARBA00022692"/>
    </source>
</evidence>
<dbReference type="PANTHER" id="PTHR11654">
    <property type="entry name" value="OLIGOPEPTIDE TRANSPORTER-RELATED"/>
    <property type="match status" value="1"/>
</dbReference>
<name>D8RWS4_SELML</name>
<dbReference type="Pfam" id="PF00854">
    <property type="entry name" value="PTR2"/>
    <property type="match status" value="1"/>
</dbReference>
<dbReference type="EMBL" id="GL377593">
    <property type="protein sequence ID" value="EFJ23303.1"/>
    <property type="molecule type" value="Genomic_DNA"/>
</dbReference>
<dbReference type="SUPFAM" id="SSF103473">
    <property type="entry name" value="MFS general substrate transporter"/>
    <property type="match status" value="1"/>
</dbReference>
<evidence type="ECO:0000256" key="1">
    <source>
        <dbReference type="ARBA" id="ARBA00004141"/>
    </source>
</evidence>
<keyword evidence="4 6" id="KW-1133">Transmembrane helix</keyword>
<proteinExistence type="inferred from homology"/>
<sequence length="642" mass="70222">MSPPFSIEVVEKRTGTYSRSRRFSSALWSSKPTSSSAYMHRCSSKKLFRKVSWKSHTASPFGLVTPRTPMKQISLEVEAGCDFTKDGSVDVFGNPARRSSTGGWKSAKFVLGYQVLGTITYFGVATNLVLYLMKSLNLSNGAAANAATNWVGTSYATALIGAFIGDAYLGRYWASVLFVAIHFLGTLLLTVQSALPSFRSLCSSGDVSKCPPASAGKRTFLYTALYISALGAGGHQPCMFALGADQFEDGYPPESRNKSSFFSYFLVASLLGSLFVTVILSYVEVNHSYAIGYGISTLAIGLAGLTFIAGITSYRHFRPGGNPFRRAIQVVVAAVRKWEVPVPTDSSLLHEASSSDTVGRRIFHSNRLSFLDKAATRTEQDHGGEVSRWKLCTVTQVEEVKCIVLMVPLWISSCIYQMVEAQVTTTFVEQGACMDNKFGLLHLSPASLYTFYTLAVIAATVLYEKLLVPSLRKVTGNQRGITILQRMGIGNVILIVAMMVAAGVERKRLQVVREHHLAADAVSTVPMTIFWQVPQYVLSGLAEVFTYVAQTEFFYDQAPDGVRGIGSALSMASVAVGNYLSTLTVTVLNDVTQQGEWLPRNLNQGRLDLFFWVMAGISVLNFGYFLICAVTYRYINVEKSAE</sequence>
<dbReference type="InterPro" id="IPR000109">
    <property type="entry name" value="POT_fam"/>
</dbReference>
<dbReference type="KEGG" id="smo:SELMODRAFT_415640"/>
<organism evidence="8">
    <name type="scientific">Selaginella moellendorffii</name>
    <name type="common">Spikemoss</name>
    <dbReference type="NCBI Taxonomy" id="88036"/>
    <lineage>
        <taxon>Eukaryota</taxon>
        <taxon>Viridiplantae</taxon>
        <taxon>Streptophyta</taxon>
        <taxon>Embryophyta</taxon>
        <taxon>Tracheophyta</taxon>
        <taxon>Lycopodiopsida</taxon>
        <taxon>Selaginellales</taxon>
        <taxon>Selaginellaceae</taxon>
        <taxon>Selaginella</taxon>
    </lineage>
</organism>
<feature type="transmembrane region" description="Helical" evidence="6">
    <location>
        <begin position="261"/>
        <end position="283"/>
    </location>
</feature>
<dbReference type="AlphaFoldDB" id="D8RWS4"/>
<comment type="subcellular location">
    <subcellularLocation>
        <location evidence="1">Membrane</location>
        <topology evidence="1">Multi-pass membrane protein</topology>
    </subcellularLocation>
</comment>
<dbReference type="Proteomes" id="UP000001514">
    <property type="component" value="Unassembled WGS sequence"/>
</dbReference>
<gene>
    <name evidence="7" type="ORF">SELMODRAFT_415640</name>
</gene>
<evidence type="ECO:0000256" key="4">
    <source>
        <dbReference type="ARBA" id="ARBA00022989"/>
    </source>
</evidence>
<keyword evidence="5 6" id="KW-0472">Membrane</keyword>
<dbReference type="OMA" id="GNIMEVE"/>
<feature type="transmembrane region" description="Helical" evidence="6">
    <location>
        <begin position="111"/>
        <end position="132"/>
    </location>
</feature>
<dbReference type="GO" id="GO:0055085">
    <property type="term" value="P:transmembrane transport"/>
    <property type="evidence" value="ECO:0000318"/>
    <property type="project" value="GO_Central"/>
</dbReference>
<keyword evidence="8" id="KW-1185">Reference proteome</keyword>
<feature type="transmembrane region" description="Helical" evidence="6">
    <location>
        <begin position="144"/>
        <end position="164"/>
    </location>
</feature>
<protein>
    <submittedName>
        <fullName evidence="7">Uncharacterized protein</fullName>
    </submittedName>
</protein>
<dbReference type="CDD" id="cd17419">
    <property type="entry name" value="MFS_NPF7"/>
    <property type="match status" value="1"/>
</dbReference>
<feature type="transmembrane region" description="Helical" evidence="6">
    <location>
        <begin position="289"/>
        <end position="311"/>
    </location>
</feature>